<dbReference type="Pfam" id="PF20479">
    <property type="entry name" value="TMEM128"/>
    <property type="match status" value="1"/>
</dbReference>
<organism evidence="3 4">
    <name type="scientific">Eschrichtius robustus</name>
    <name type="common">California gray whale</name>
    <name type="synonym">Eschrichtius gibbosus</name>
    <dbReference type="NCBI Taxonomy" id="9764"/>
    <lineage>
        <taxon>Eukaryota</taxon>
        <taxon>Metazoa</taxon>
        <taxon>Chordata</taxon>
        <taxon>Craniata</taxon>
        <taxon>Vertebrata</taxon>
        <taxon>Euteleostomi</taxon>
        <taxon>Mammalia</taxon>
        <taxon>Eutheria</taxon>
        <taxon>Laurasiatheria</taxon>
        <taxon>Artiodactyla</taxon>
        <taxon>Whippomorpha</taxon>
        <taxon>Cetacea</taxon>
        <taxon>Mysticeti</taxon>
        <taxon>Eschrichtiidae</taxon>
        <taxon>Eschrichtius</taxon>
    </lineage>
</organism>
<feature type="transmembrane region" description="Helical" evidence="2">
    <location>
        <begin position="116"/>
        <end position="134"/>
    </location>
</feature>
<feature type="compositionally biased region" description="Basic and acidic residues" evidence="1">
    <location>
        <begin position="223"/>
        <end position="266"/>
    </location>
</feature>
<name>A0AB34GMH4_ESCRO</name>
<dbReference type="Proteomes" id="UP001159641">
    <property type="component" value="Unassembled WGS sequence"/>
</dbReference>
<keyword evidence="2" id="KW-0812">Transmembrane</keyword>
<evidence type="ECO:0000313" key="3">
    <source>
        <dbReference type="EMBL" id="KAJ8780293.1"/>
    </source>
</evidence>
<feature type="transmembrane region" description="Helical" evidence="2">
    <location>
        <begin position="48"/>
        <end position="66"/>
    </location>
</feature>
<keyword evidence="2" id="KW-0472">Membrane</keyword>
<feature type="region of interest" description="Disordered" evidence="1">
    <location>
        <begin position="330"/>
        <end position="381"/>
    </location>
</feature>
<dbReference type="AlphaFoldDB" id="A0AB34GMH4"/>
<gene>
    <name evidence="3" type="ORF">J1605_011557</name>
</gene>
<protein>
    <recommendedName>
        <fullName evidence="5">Transmembrane protein 128</fullName>
    </recommendedName>
</protein>
<feature type="region of interest" description="Disordered" evidence="1">
    <location>
        <begin position="207"/>
        <end position="310"/>
    </location>
</feature>
<keyword evidence="4" id="KW-1185">Reference proteome</keyword>
<feature type="transmembrane region" description="Helical" evidence="2">
    <location>
        <begin position="81"/>
        <end position="104"/>
    </location>
</feature>
<keyword evidence="2" id="KW-1133">Transmembrane helix</keyword>
<reference evidence="3 4" key="1">
    <citation type="submission" date="2022-11" db="EMBL/GenBank/DDBJ databases">
        <title>Whole genome sequence of Eschrichtius robustus ER-17-0199.</title>
        <authorList>
            <person name="Bruniche-Olsen A."/>
            <person name="Black A.N."/>
            <person name="Fields C.J."/>
            <person name="Walden K."/>
            <person name="Dewoody J.A."/>
        </authorList>
    </citation>
    <scope>NUCLEOTIDE SEQUENCE [LARGE SCALE GENOMIC DNA]</scope>
    <source>
        <strain evidence="3">ER-17-0199</strain>
        <tissue evidence="3">Blubber</tissue>
    </source>
</reference>
<evidence type="ECO:0008006" key="5">
    <source>
        <dbReference type="Google" id="ProtNLM"/>
    </source>
</evidence>
<evidence type="ECO:0000256" key="1">
    <source>
        <dbReference type="SAM" id="MobiDB-lite"/>
    </source>
</evidence>
<accession>A0AB34GMH4</accession>
<proteinExistence type="predicted"/>
<dbReference type="PANTHER" id="PTHR31134:SF1">
    <property type="entry name" value="TRANSMEMBRANE PROTEIN 128"/>
    <property type="match status" value="1"/>
</dbReference>
<evidence type="ECO:0000256" key="2">
    <source>
        <dbReference type="SAM" id="Phobius"/>
    </source>
</evidence>
<comment type="caution">
    <text evidence="3">The sequence shown here is derived from an EMBL/GenBank/DDBJ whole genome shotgun (WGS) entry which is preliminary data.</text>
</comment>
<evidence type="ECO:0000313" key="4">
    <source>
        <dbReference type="Proteomes" id="UP001159641"/>
    </source>
</evidence>
<dbReference type="InterPro" id="IPR033579">
    <property type="entry name" value="TMEM128"/>
</dbReference>
<sequence>MDSLQARERLRRRYLFPRDVEVQLDREGYAGPETSTPVEKKEKPLPRLNIHSGFWILASIAVTYYVDFFQAVKENFHTNSWFLFGGALLLVSLSIAFYCIVYLEWYCGIEDYDIKYPTLIPITTATFIVAGIWSRERSVLAPSNPFHAPSDPFRAPSQSLYLHSCPQLQCCFMACVVIFHSTAVVYPVYGGCNVDLTPWMISKDLGTGAATPSHPPRPNQTHPKTDLQRDTATARRKQTVEIRSDEDRQTLTHTDAFVRAHLDLRGPLRRRSGAPEERTHPRSPGRAAPPRPRLRAHTLGPAQGDTVPPSHLWEAPVILAGLRQLASAQGTELRTAGGPGARVGEREDTRPSGQGWPQAEAPGAGSGPRGVQSGRKCCPGH</sequence>
<dbReference type="PANTHER" id="PTHR31134">
    <property type="entry name" value="TRANSMEMBRANE PROTEIN 128"/>
    <property type="match status" value="1"/>
</dbReference>
<dbReference type="EMBL" id="JAIQCJ010002160">
    <property type="protein sequence ID" value="KAJ8780293.1"/>
    <property type="molecule type" value="Genomic_DNA"/>
</dbReference>